<sequence>MEKNQEKKSSQIRSIAKALTIIDLLTSNQEGLPLAQIALKTGNAKSTVHGLLSTLRDFGYVEQSPFTGNYKLGMRLFEIGSVVAKCWDVRAVGAPYIQQLVNEINETVHLVVLDRGEVLYIDKRESAKNLRIVSEIGMRLPAHCTGVGKVLMAYLTEAEVKLIVKKKGLSSYTKNTITDFDTLKNELIKIREQGFAYDKEEIMDSLCCVAAPIFDHYGKACAALSVSSTTSRFNEHHEQIKEMVINTAKDISESLGHNINSIRSGHNGA</sequence>
<dbReference type="EMBL" id="JARPTC010000019">
    <property type="protein sequence ID" value="MDO7788200.1"/>
    <property type="molecule type" value="Genomic_DNA"/>
</dbReference>
<accession>A0AAW7ZG44</accession>
<keyword evidence="1" id="KW-0805">Transcription regulation</keyword>
<dbReference type="AlphaFoldDB" id="A0AAW7ZG44"/>
<dbReference type="PANTHER" id="PTHR30136">
    <property type="entry name" value="HELIX-TURN-HELIX TRANSCRIPTIONAL REGULATOR, ICLR FAMILY"/>
    <property type="match status" value="1"/>
</dbReference>
<dbReference type="InterPro" id="IPR029016">
    <property type="entry name" value="GAF-like_dom_sf"/>
</dbReference>
<evidence type="ECO:0000259" key="7">
    <source>
        <dbReference type="PROSITE" id="PS51078"/>
    </source>
</evidence>
<dbReference type="FunFam" id="1.10.10.10:FF:000056">
    <property type="entry name" value="IclR family transcriptional regulator"/>
    <property type="match status" value="1"/>
</dbReference>
<dbReference type="GO" id="GO:0003700">
    <property type="term" value="F:DNA-binding transcription factor activity"/>
    <property type="evidence" value="ECO:0007669"/>
    <property type="project" value="TreeGrafter"/>
</dbReference>
<reference evidence="8" key="2">
    <citation type="submission" date="2023-03" db="EMBL/GenBank/DDBJ databases">
        <authorList>
            <person name="Zhang Z."/>
        </authorList>
    </citation>
    <scope>NUCLEOTIDE SEQUENCE</scope>
    <source>
        <strain evidence="8">DSA</strain>
    </source>
</reference>
<proteinExistence type="predicted"/>
<comment type="function">
    <text evidence="4">May be an activator protein for the gylABX operon.</text>
</comment>
<keyword evidence="2" id="KW-0238">DNA-binding</keyword>
<evidence type="ECO:0000259" key="6">
    <source>
        <dbReference type="PROSITE" id="PS51077"/>
    </source>
</evidence>
<evidence type="ECO:0000256" key="2">
    <source>
        <dbReference type="ARBA" id="ARBA00023125"/>
    </source>
</evidence>
<evidence type="ECO:0000256" key="4">
    <source>
        <dbReference type="ARBA" id="ARBA00058938"/>
    </source>
</evidence>
<dbReference type="InterPro" id="IPR036388">
    <property type="entry name" value="WH-like_DNA-bd_sf"/>
</dbReference>
<dbReference type="Gene3D" id="1.10.10.10">
    <property type="entry name" value="Winged helix-like DNA-binding domain superfamily/Winged helix DNA-binding domain"/>
    <property type="match status" value="1"/>
</dbReference>
<keyword evidence="3" id="KW-0804">Transcription</keyword>
<dbReference type="RefSeq" id="WP_304543911.1">
    <property type="nucleotide sequence ID" value="NZ_JARPTC010000019.1"/>
</dbReference>
<name>A0AAW7ZG44_9FIRM</name>
<organism evidence="8 9">
    <name type="scientific">Desulforamulus aquiferis</name>
    <dbReference type="NCBI Taxonomy" id="1397668"/>
    <lineage>
        <taxon>Bacteria</taxon>
        <taxon>Bacillati</taxon>
        <taxon>Bacillota</taxon>
        <taxon>Clostridia</taxon>
        <taxon>Eubacteriales</taxon>
        <taxon>Peptococcaceae</taxon>
        <taxon>Desulforamulus</taxon>
    </lineage>
</organism>
<evidence type="ECO:0000256" key="3">
    <source>
        <dbReference type="ARBA" id="ARBA00023163"/>
    </source>
</evidence>
<keyword evidence="9" id="KW-1185">Reference proteome</keyword>
<feature type="domain" description="IclR-ED" evidence="7">
    <location>
        <begin position="75"/>
        <end position="257"/>
    </location>
</feature>
<evidence type="ECO:0000313" key="8">
    <source>
        <dbReference type="EMBL" id="MDO7788200.1"/>
    </source>
</evidence>
<dbReference type="InterPro" id="IPR014757">
    <property type="entry name" value="Tscrpt_reg_IclR_C"/>
</dbReference>
<feature type="domain" description="HTH iclR-type" evidence="6">
    <location>
        <begin position="12"/>
        <end position="74"/>
    </location>
</feature>
<dbReference type="Gene3D" id="3.30.450.40">
    <property type="match status" value="1"/>
</dbReference>
<dbReference type="SMART" id="SM00346">
    <property type="entry name" value="HTH_ICLR"/>
    <property type="match status" value="1"/>
</dbReference>
<dbReference type="SUPFAM" id="SSF46785">
    <property type="entry name" value="Winged helix' DNA-binding domain"/>
    <property type="match status" value="1"/>
</dbReference>
<dbReference type="InterPro" id="IPR005471">
    <property type="entry name" value="Tscrpt_reg_IclR_N"/>
</dbReference>
<protein>
    <recommendedName>
        <fullName evidence="5">Glycerol operon regulatory protein</fullName>
    </recommendedName>
</protein>
<dbReference type="PANTHER" id="PTHR30136:SF35">
    <property type="entry name" value="HTH-TYPE TRANSCRIPTIONAL REGULATOR RV1719"/>
    <property type="match status" value="1"/>
</dbReference>
<dbReference type="Proteomes" id="UP001172911">
    <property type="component" value="Unassembled WGS sequence"/>
</dbReference>
<evidence type="ECO:0000313" key="9">
    <source>
        <dbReference type="Proteomes" id="UP001172911"/>
    </source>
</evidence>
<dbReference type="Pfam" id="PF09339">
    <property type="entry name" value="HTH_IclR"/>
    <property type="match status" value="1"/>
</dbReference>
<comment type="caution">
    <text evidence="8">The sequence shown here is derived from an EMBL/GenBank/DDBJ whole genome shotgun (WGS) entry which is preliminary data.</text>
</comment>
<dbReference type="Pfam" id="PF01614">
    <property type="entry name" value="IclR_C"/>
    <property type="match status" value="1"/>
</dbReference>
<dbReference type="SUPFAM" id="SSF55781">
    <property type="entry name" value="GAF domain-like"/>
    <property type="match status" value="1"/>
</dbReference>
<evidence type="ECO:0000256" key="1">
    <source>
        <dbReference type="ARBA" id="ARBA00023015"/>
    </source>
</evidence>
<evidence type="ECO:0000256" key="5">
    <source>
        <dbReference type="ARBA" id="ARBA00070406"/>
    </source>
</evidence>
<dbReference type="GO" id="GO:0045892">
    <property type="term" value="P:negative regulation of DNA-templated transcription"/>
    <property type="evidence" value="ECO:0007669"/>
    <property type="project" value="TreeGrafter"/>
</dbReference>
<dbReference type="InterPro" id="IPR050707">
    <property type="entry name" value="HTH_MetabolicPath_Reg"/>
</dbReference>
<dbReference type="InterPro" id="IPR036390">
    <property type="entry name" value="WH_DNA-bd_sf"/>
</dbReference>
<gene>
    <name evidence="8" type="ORF">P6N53_13295</name>
</gene>
<dbReference type="PROSITE" id="PS51078">
    <property type="entry name" value="ICLR_ED"/>
    <property type="match status" value="1"/>
</dbReference>
<dbReference type="GO" id="GO:0003677">
    <property type="term" value="F:DNA binding"/>
    <property type="evidence" value="ECO:0007669"/>
    <property type="project" value="UniProtKB-KW"/>
</dbReference>
<reference evidence="8" key="1">
    <citation type="journal article" date="2023" name="J. Hazard. Mater.">
        <title>Anaerobic biodegradation of pyrene and benzo[a]pyrene by a new sulfate-reducing Desulforamulus aquiferis strain DSA.</title>
        <authorList>
            <person name="Zhang Z."/>
            <person name="Sun J."/>
            <person name="Gong X."/>
            <person name="Wang C."/>
            <person name="Wang H."/>
        </authorList>
    </citation>
    <scope>NUCLEOTIDE SEQUENCE</scope>
    <source>
        <strain evidence="8">DSA</strain>
    </source>
</reference>
<dbReference type="PROSITE" id="PS51077">
    <property type="entry name" value="HTH_ICLR"/>
    <property type="match status" value="1"/>
</dbReference>